<name>A0ABT0MH77_9GAMM</name>
<dbReference type="Pfam" id="PF04237">
    <property type="entry name" value="YjbR"/>
    <property type="match status" value="1"/>
</dbReference>
<gene>
    <name evidence="1" type="ORF">M2650_06235</name>
</gene>
<evidence type="ECO:0000313" key="1">
    <source>
        <dbReference type="EMBL" id="MCL1634230.1"/>
    </source>
</evidence>
<dbReference type="Gene3D" id="3.90.1150.30">
    <property type="match status" value="1"/>
</dbReference>
<dbReference type="Proteomes" id="UP001431217">
    <property type="component" value="Unassembled WGS sequence"/>
</dbReference>
<reference evidence="1 2" key="1">
    <citation type="submission" date="2022-05" db="EMBL/GenBank/DDBJ databases">
        <title>Luteimonas sp. SX5, whole genome shotgun sequencing project.</title>
        <authorList>
            <person name="Zhao G."/>
            <person name="Shen L."/>
        </authorList>
    </citation>
    <scope>NUCLEOTIDE SEQUENCE [LARGE SCALE GENOMIC DNA]</scope>
    <source>
        <strain evidence="1 2">SX5</strain>
    </source>
</reference>
<evidence type="ECO:0000313" key="2">
    <source>
        <dbReference type="Proteomes" id="UP001431217"/>
    </source>
</evidence>
<dbReference type="InterPro" id="IPR058532">
    <property type="entry name" value="YjbR/MT2646/Rv2570-like"/>
</dbReference>
<dbReference type="SUPFAM" id="SSF142906">
    <property type="entry name" value="YjbR-like"/>
    <property type="match status" value="1"/>
</dbReference>
<keyword evidence="2" id="KW-1185">Reference proteome</keyword>
<dbReference type="RefSeq" id="WP_249472534.1">
    <property type="nucleotide sequence ID" value="NZ_JAMBEP010000001.1"/>
</dbReference>
<dbReference type="GO" id="GO:0003677">
    <property type="term" value="F:DNA binding"/>
    <property type="evidence" value="ECO:0007669"/>
    <property type="project" value="UniProtKB-KW"/>
</dbReference>
<accession>A0ABT0MH77</accession>
<keyword evidence="1" id="KW-0238">DNA-binding</keyword>
<dbReference type="InterPro" id="IPR038056">
    <property type="entry name" value="YjbR-like_sf"/>
</dbReference>
<dbReference type="EMBL" id="JAMBEP010000001">
    <property type="protein sequence ID" value="MCL1634230.1"/>
    <property type="molecule type" value="Genomic_DNA"/>
</dbReference>
<protein>
    <submittedName>
        <fullName evidence="1">MmcQ/YjbR family DNA-binding protein</fullName>
    </submittedName>
</protein>
<organism evidence="1 2">
    <name type="scientific">Luteimonas galliterrae</name>
    <dbReference type="NCBI Taxonomy" id="2940486"/>
    <lineage>
        <taxon>Bacteria</taxon>
        <taxon>Pseudomonadati</taxon>
        <taxon>Pseudomonadota</taxon>
        <taxon>Gammaproteobacteria</taxon>
        <taxon>Lysobacterales</taxon>
        <taxon>Lysobacteraceae</taxon>
        <taxon>Luteimonas</taxon>
    </lineage>
</organism>
<comment type="caution">
    <text evidence="1">The sequence shown here is derived from an EMBL/GenBank/DDBJ whole genome shotgun (WGS) entry which is preliminary data.</text>
</comment>
<sequence length="112" mass="12604">MKLADVRKTALSLPETTEAPHFNYASFQVAGKIFATVPPEGTHIHVFVEEEQRERALALEPGWIEKLHWGKKVVGLRITLDRAKPAMVEALLAEAWRVKAPKRVLGSIRKPQ</sequence>
<proteinExistence type="predicted"/>